<accession>A0A2U1ADA2</accession>
<name>A0A2U1ADA2_9BURK</name>
<organism evidence="2 3">
    <name type="scientific">Paraburkholderia silvatlantica</name>
    <dbReference type="NCBI Taxonomy" id="321895"/>
    <lineage>
        <taxon>Bacteria</taxon>
        <taxon>Pseudomonadati</taxon>
        <taxon>Pseudomonadota</taxon>
        <taxon>Betaproteobacteria</taxon>
        <taxon>Burkholderiales</taxon>
        <taxon>Burkholderiaceae</taxon>
        <taxon>Paraburkholderia</taxon>
    </lineage>
</organism>
<protein>
    <submittedName>
        <fullName evidence="2">Uncharacterized protein</fullName>
    </submittedName>
</protein>
<proteinExistence type="predicted"/>
<evidence type="ECO:0000313" key="2">
    <source>
        <dbReference type="EMBL" id="PYE27688.1"/>
    </source>
</evidence>
<comment type="caution">
    <text evidence="2">The sequence shown here is derived from an EMBL/GenBank/DDBJ whole genome shotgun (WGS) entry which is preliminary data.</text>
</comment>
<feature type="signal peptide" evidence="1">
    <location>
        <begin position="1"/>
        <end position="37"/>
    </location>
</feature>
<dbReference type="Proteomes" id="UP000247772">
    <property type="component" value="Unassembled WGS sequence"/>
</dbReference>
<gene>
    <name evidence="2" type="ORF">C7410_10119</name>
</gene>
<dbReference type="EMBL" id="QJSQ01000001">
    <property type="protein sequence ID" value="PYE27688.1"/>
    <property type="molecule type" value="Genomic_DNA"/>
</dbReference>
<evidence type="ECO:0000256" key="1">
    <source>
        <dbReference type="SAM" id="SignalP"/>
    </source>
</evidence>
<dbReference type="AlphaFoldDB" id="A0A2U1ADA2"/>
<reference evidence="2 3" key="1">
    <citation type="submission" date="2018-06" db="EMBL/GenBank/DDBJ databases">
        <title>Genomic Encyclopedia of Type Strains, Phase IV (KMG-V): Genome sequencing to study the core and pangenomes of soil and plant-associated prokaryotes.</title>
        <authorList>
            <person name="Whitman W."/>
        </authorList>
    </citation>
    <scope>NUCLEOTIDE SEQUENCE [LARGE SCALE GENOMIC DNA]</scope>
    <source>
        <strain evidence="2 3">SRCL-318</strain>
    </source>
</reference>
<sequence>MAINTLRSAFCGACFVARPSRLAIAAALVCASAGAAAAAAAQDSNAFFGGSGLLVVSRSVYDNLSSNVTPGMTLPPACNSAQASCPTGGAPTDGTYPAVWNNALYDPSFGITARIFLDTMTPGGQVVHTLEVPNSLHPGHGHDQLVTSFSSKSELALNLSSDGRYLTFMGYVAPVNTIDVSNSNTPGAIDPTNPDGQAFYRAVARLDAEGHFSFTQTNAYSGNNGRAALLNNGNDNGEGNGIYYTVGNAGNGSNPQPAGVILGAGAQFIEATHQHEAQQTPGTPTPLASFSVTQLGAKADKVGKDDNFRGLTVFNNVVYFTKGSGSNGVNTVYFVDTTGKACPSGGVGVPVAGAKLPSSPLAYDASTLTASGLPSNVCVLAGFPATPNKTATTLSYPFGLWFADANTLYVADEGDGYSGGTDLYTHAAQQTGAGLQKWVYNAGTKSWKLAYTLQSGLNLGTSYTVAGYPVGTNSATHLPWSPATDGLRNITGHVGQDGTVTIWAITSTVSGNGDQGADPNRLVAVRDVLRNTTASGAANERFVTLRNAGFGEVLRGVSLAPGSQFGKWF</sequence>
<feature type="chain" id="PRO_5030057832" evidence="1">
    <location>
        <begin position="38"/>
        <end position="569"/>
    </location>
</feature>
<evidence type="ECO:0000313" key="3">
    <source>
        <dbReference type="Proteomes" id="UP000247772"/>
    </source>
</evidence>
<keyword evidence="1" id="KW-0732">Signal</keyword>